<dbReference type="Gene3D" id="3.60.21.10">
    <property type="match status" value="1"/>
</dbReference>
<protein>
    <recommendedName>
        <fullName evidence="4">Calcineurin-like phosphoesterase domain-containing protein</fullName>
    </recommendedName>
</protein>
<keyword evidence="1 3" id="KW-0732">Signal</keyword>
<dbReference type="SUPFAM" id="SSF56300">
    <property type="entry name" value="Metallo-dependent phosphatases"/>
    <property type="match status" value="1"/>
</dbReference>
<dbReference type="GO" id="GO:0016787">
    <property type="term" value="F:hydrolase activity"/>
    <property type="evidence" value="ECO:0007669"/>
    <property type="project" value="UniProtKB-KW"/>
</dbReference>
<feature type="domain" description="Calcineurin-like phosphoesterase" evidence="4">
    <location>
        <begin position="19"/>
        <end position="221"/>
    </location>
</feature>
<evidence type="ECO:0000256" key="1">
    <source>
        <dbReference type="ARBA" id="ARBA00022729"/>
    </source>
</evidence>
<proteinExistence type="predicted"/>
<feature type="signal peptide" evidence="3">
    <location>
        <begin position="1"/>
        <end position="17"/>
    </location>
</feature>
<comment type="caution">
    <text evidence="5">The sequence shown here is derived from an EMBL/GenBank/DDBJ whole genome shotgun (WGS) entry which is preliminary data.</text>
</comment>
<dbReference type="PANTHER" id="PTHR10161">
    <property type="entry name" value="TARTRATE-RESISTANT ACID PHOSPHATASE TYPE 5"/>
    <property type="match status" value="1"/>
</dbReference>
<dbReference type="InterPro" id="IPR051558">
    <property type="entry name" value="Metallophosphoesterase_PAP"/>
</dbReference>
<evidence type="ECO:0000313" key="6">
    <source>
        <dbReference type="Proteomes" id="UP000749559"/>
    </source>
</evidence>
<dbReference type="OrthoDB" id="411211at2759"/>
<organism evidence="5 6">
    <name type="scientific">Owenia fusiformis</name>
    <name type="common">Polychaete worm</name>
    <dbReference type="NCBI Taxonomy" id="6347"/>
    <lineage>
        <taxon>Eukaryota</taxon>
        <taxon>Metazoa</taxon>
        <taxon>Spiralia</taxon>
        <taxon>Lophotrochozoa</taxon>
        <taxon>Annelida</taxon>
        <taxon>Polychaeta</taxon>
        <taxon>Sedentaria</taxon>
        <taxon>Canalipalpata</taxon>
        <taxon>Sabellida</taxon>
        <taxon>Oweniida</taxon>
        <taxon>Oweniidae</taxon>
        <taxon>Owenia</taxon>
    </lineage>
</organism>
<dbReference type="InterPro" id="IPR004843">
    <property type="entry name" value="Calcineurin-like_PHP"/>
</dbReference>
<evidence type="ECO:0000256" key="2">
    <source>
        <dbReference type="ARBA" id="ARBA00022801"/>
    </source>
</evidence>
<keyword evidence="6" id="KW-1185">Reference proteome</keyword>
<dbReference type="InterPro" id="IPR029052">
    <property type="entry name" value="Metallo-depent_PP-like"/>
</dbReference>
<keyword evidence="2" id="KW-0378">Hydrolase</keyword>
<name>A0A8S4PSS2_OWEFU</name>
<sequence length="303" mass="34092">MILLGLLLVLGATSTNAQLKFYAIGDWGVADINQDNVAEAMSNHAQANGPIDFIVSTGDNFYPDGVWSADDEQFTTKWRDIYNLPGISDLTWYITVGNHDYGQSGITNNEWYQVDFGNIEPRWRLPNLYYNFTMPAGSSTVHFVAIDSQALRRNLNDRESQITFIDDQLSNSNADWKIVFGHHPPYTTGGHAPGSTSIRRYVLPAMEAANADVYLSGHDHNLEYLRKIDGRDIDYILSGGGGRSLYLQNPLAIPELEVTVGIESVMHEADHGFVYFEISERQMTIDYINDRGNRVYQVTRTKP</sequence>
<accession>A0A8S4PSS2</accession>
<gene>
    <name evidence="5" type="ORF">OFUS_LOCUS19284</name>
</gene>
<evidence type="ECO:0000256" key="3">
    <source>
        <dbReference type="SAM" id="SignalP"/>
    </source>
</evidence>
<dbReference type="PANTHER" id="PTHR10161:SF14">
    <property type="entry name" value="TARTRATE-RESISTANT ACID PHOSPHATASE TYPE 5"/>
    <property type="match status" value="1"/>
</dbReference>
<evidence type="ECO:0000259" key="4">
    <source>
        <dbReference type="Pfam" id="PF00149"/>
    </source>
</evidence>
<dbReference type="AlphaFoldDB" id="A0A8S4PSS2"/>
<feature type="chain" id="PRO_5035905850" description="Calcineurin-like phosphoesterase domain-containing protein" evidence="3">
    <location>
        <begin position="18"/>
        <end position="303"/>
    </location>
</feature>
<dbReference type="Proteomes" id="UP000749559">
    <property type="component" value="Unassembled WGS sequence"/>
</dbReference>
<dbReference type="Pfam" id="PF00149">
    <property type="entry name" value="Metallophos"/>
    <property type="match status" value="1"/>
</dbReference>
<evidence type="ECO:0000313" key="5">
    <source>
        <dbReference type="EMBL" id="CAH1794614.1"/>
    </source>
</evidence>
<reference evidence="5" key="1">
    <citation type="submission" date="2022-03" db="EMBL/GenBank/DDBJ databases">
        <authorList>
            <person name="Martin C."/>
        </authorList>
    </citation>
    <scope>NUCLEOTIDE SEQUENCE</scope>
</reference>
<dbReference type="EMBL" id="CAIIXF020000009">
    <property type="protein sequence ID" value="CAH1794614.1"/>
    <property type="molecule type" value="Genomic_DNA"/>
</dbReference>